<dbReference type="EMBL" id="VSSQ01028352">
    <property type="protein sequence ID" value="MPM78044.1"/>
    <property type="molecule type" value="Genomic_DNA"/>
</dbReference>
<dbReference type="AlphaFoldDB" id="A0A645CMD3"/>
<gene>
    <name evidence="1" type="ORF">SDC9_125054</name>
</gene>
<comment type="caution">
    <text evidence="1">The sequence shown here is derived from an EMBL/GenBank/DDBJ whole genome shotgun (WGS) entry which is preliminary data.</text>
</comment>
<name>A0A645CMD3_9ZZZZ</name>
<protein>
    <submittedName>
        <fullName evidence="1">Uncharacterized protein</fullName>
    </submittedName>
</protein>
<evidence type="ECO:0000313" key="1">
    <source>
        <dbReference type="EMBL" id="MPM78044.1"/>
    </source>
</evidence>
<accession>A0A645CMD3</accession>
<sequence>MQDIINKIIEIEKSSRNITEPAIKQKEDLEYEINSEVEKLKTDLYERAHLRIDKIMNAEKKNYESNLEKVNSEFKNSGQILEHKYTENKDIWVNDLYNRILGR</sequence>
<organism evidence="1">
    <name type="scientific">bioreactor metagenome</name>
    <dbReference type="NCBI Taxonomy" id="1076179"/>
    <lineage>
        <taxon>unclassified sequences</taxon>
        <taxon>metagenomes</taxon>
        <taxon>ecological metagenomes</taxon>
    </lineage>
</organism>
<proteinExistence type="predicted"/>
<reference evidence="1" key="1">
    <citation type="submission" date="2019-08" db="EMBL/GenBank/DDBJ databases">
        <authorList>
            <person name="Kucharzyk K."/>
            <person name="Murdoch R.W."/>
            <person name="Higgins S."/>
            <person name="Loffler F."/>
        </authorList>
    </citation>
    <scope>NUCLEOTIDE SEQUENCE</scope>
</reference>